<feature type="compositionally biased region" description="Gly residues" evidence="1">
    <location>
        <begin position="317"/>
        <end position="330"/>
    </location>
</feature>
<organism evidence="2 3">
    <name type="scientific">Arthrobacter alpinus</name>
    <dbReference type="NCBI Taxonomy" id="656366"/>
    <lineage>
        <taxon>Bacteria</taxon>
        <taxon>Bacillati</taxon>
        <taxon>Actinomycetota</taxon>
        <taxon>Actinomycetes</taxon>
        <taxon>Micrococcales</taxon>
        <taxon>Micrococcaceae</taxon>
        <taxon>Arthrobacter</taxon>
    </lineage>
</organism>
<evidence type="ECO:0000256" key="1">
    <source>
        <dbReference type="SAM" id="MobiDB-lite"/>
    </source>
</evidence>
<feature type="compositionally biased region" description="Basic residues" evidence="1">
    <location>
        <begin position="360"/>
        <end position="379"/>
    </location>
</feature>
<dbReference type="Proteomes" id="UP000182725">
    <property type="component" value="Unassembled WGS sequence"/>
</dbReference>
<dbReference type="Gene3D" id="1.10.30.50">
    <property type="match status" value="1"/>
</dbReference>
<protein>
    <recommendedName>
        <fullName evidence="4">HNH endonuclease</fullName>
    </recommendedName>
</protein>
<evidence type="ECO:0000313" key="2">
    <source>
        <dbReference type="EMBL" id="SEE25761.1"/>
    </source>
</evidence>
<dbReference type="EMBL" id="FNTV01000001">
    <property type="protein sequence ID" value="SEE25761.1"/>
    <property type="molecule type" value="Genomic_DNA"/>
</dbReference>
<feature type="compositionally biased region" description="Polar residues" evidence="1">
    <location>
        <begin position="226"/>
        <end position="244"/>
    </location>
</feature>
<feature type="compositionally biased region" description="Polar residues" evidence="1">
    <location>
        <begin position="344"/>
        <end position="358"/>
    </location>
</feature>
<dbReference type="AlphaFoldDB" id="A0A1H5HDP8"/>
<gene>
    <name evidence="2" type="ORF">SAMN04489740_0984</name>
</gene>
<sequence length="379" mass="40981">MSWLKQSDVSANHPITLRALEMEDADDRILNEVYGWVNRCATQSAAHDQDYIVTKGTAVAMAGSFSRFEALAAAAIFCGYLTEVMITVEGENRKAFKLVEEEDLFHMILKADKDWTQQRQADNRDLAKTGPVRLRDGDACRYCGRVVGWGADRKSVRWGSIDHVVPGEPGTVATMVVCCGQCNSKRKNDPNSIWKTLPIPSEPHIGPATAAWLTDKCGIPTKPTYTRIPTESVTPAPVNGQQATEVPPAVEQPTVAVPVEDEATEAPSGPSSDSAASTPDHAVENLGETEQQPAPEIKSEIKTDHGLISDEESGRSGYAGSGRDGSGQVGLGAMLPAHHGSDAKQLSSPNSSEHPQPSAQRKKNRRRARQRNRKGNPNV</sequence>
<name>A0A1H5HDP8_9MICC</name>
<accession>A0A1H5HDP8</accession>
<feature type="compositionally biased region" description="Low complexity" evidence="1">
    <location>
        <begin position="266"/>
        <end position="279"/>
    </location>
</feature>
<feature type="region of interest" description="Disordered" evidence="1">
    <location>
        <begin position="226"/>
        <end position="379"/>
    </location>
</feature>
<reference evidence="2 3" key="1">
    <citation type="submission" date="2016-10" db="EMBL/GenBank/DDBJ databases">
        <authorList>
            <person name="de Groot N.N."/>
        </authorList>
    </citation>
    <scope>NUCLEOTIDE SEQUENCE [LARGE SCALE GENOMIC DNA]</scope>
    <source>
        <strain evidence="2 3">DSM 22274</strain>
    </source>
</reference>
<evidence type="ECO:0008006" key="4">
    <source>
        <dbReference type="Google" id="ProtNLM"/>
    </source>
</evidence>
<feature type="compositionally biased region" description="Basic and acidic residues" evidence="1">
    <location>
        <begin position="297"/>
        <end position="314"/>
    </location>
</feature>
<evidence type="ECO:0000313" key="3">
    <source>
        <dbReference type="Proteomes" id="UP000182725"/>
    </source>
</evidence>
<proteinExistence type="predicted"/>
<dbReference type="RefSeq" id="WP_074710811.1">
    <property type="nucleotide sequence ID" value="NZ_FNTV01000001.1"/>
</dbReference>